<dbReference type="VEuPathDB" id="VectorBase:CSON007204"/>
<evidence type="ECO:0000313" key="4">
    <source>
        <dbReference type="EMBL" id="SSX22629.1"/>
    </source>
</evidence>
<feature type="compositionally biased region" description="Basic residues" evidence="2">
    <location>
        <begin position="303"/>
        <end position="312"/>
    </location>
</feature>
<feature type="compositionally biased region" description="Low complexity" evidence="2">
    <location>
        <begin position="119"/>
        <end position="134"/>
    </location>
</feature>
<accession>A0A336M0V5</accession>
<organism evidence="4">
    <name type="scientific">Culicoides sonorensis</name>
    <name type="common">Biting midge</name>
    <dbReference type="NCBI Taxonomy" id="179676"/>
    <lineage>
        <taxon>Eukaryota</taxon>
        <taxon>Metazoa</taxon>
        <taxon>Ecdysozoa</taxon>
        <taxon>Arthropoda</taxon>
        <taxon>Hexapoda</taxon>
        <taxon>Insecta</taxon>
        <taxon>Pterygota</taxon>
        <taxon>Neoptera</taxon>
        <taxon>Endopterygota</taxon>
        <taxon>Diptera</taxon>
        <taxon>Nematocera</taxon>
        <taxon>Chironomoidea</taxon>
        <taxon>Ceratopogonidae</taxon>
        <taxon>Ceratopogoninae</taxon>
        <taxon>Culicoides</taxon>
        <taxon>Monoculicoides</taxon>
    </lineage>
</organism>
<name>A0A336M0V5_CULSO</name>
<dbReference type="EMBL" id="UFQT01000271">
    <property type="protein sequence ID" value="SSX22629.1"/>
    <property type="molecule type" value="Genomic_DNA"/>
</dbReference>
<feature type="region of interest" description="Disordered" evidence="2">
    <location>
        <begin position="249"/>
        <end position="271"/>
    </location>
</feature>
<dbReference type="SUPFAM" id="SSF48371">
    <property type="entry name" value="ARM repeat"/>
    <property type="match status" value="1"/>
</dbReference>
<evidence type="ECO:0000256" key="2">
    <source>
        <dbReference type="SAM" id="MobiDB-lite"/>
    </source>
</evidence>
<dbReference type="Gene3D" id="1.25.10.10">
    <property type="entry name" value="Leucine-rich Repeat Variant"/>
    <property type="match status" value="1"/>
</dbReference>
<dbReference type="InterPro" id="IPR045789">
    <property type="entry name" value="Insc_C"/>
</dbReference>
<feature type="compositionally biased region" description="Polar residues" evidence="2">
    <location>
        <begin position="288"/>
        <end position="300"/>
    </location>
</feature>
<dbReference type="InterPro" id="IPR039921">
    <property type="entry name" value="Inscuteable"/>
</dbReference>
<feature type="region of interest" description="Disordered" evidence="2">
    <location>
        <begin position="872"/>
        <end position="894"/>
    </location>
</feature>
<dbReference type="PANTHER" id="PTHR21386">
    <property type="entry name" value="INSCUTEABLE"/>
    <property type="match status" value="1"/>
</dbReference>
<dbReference type="AlphaFoldDB" id="A0A336M0V5"/>
<dbReference type="GO" id="GO:0045176">
    <property type="term" value="P:apical protein localization"/>
    <property type="evidence" value="ECO:0007669"/>
    <property type="project" value="TreeGrafter"/>
</dbReference>
<feature type="region of interest" description="Disordered" evidence="2">
    <location>
        <begin position="40"/>
        <end position="138"/>
    </location>
</feature>
<feature type="compositionally biased region" description="Low complexity" evidence="2">
    <location>
        <begin position="51"/>
        <end position="66"/>
    </location>
</feature>
<dbReference type="GO" id="GO:0045179">
    <property type="term" value="C:apical cortex"/>
    <property type="evidence" value="ECO:0007669"/>
    <property type="project" value="TreeGrafter"/>
</dbReference>
<dbReference type="GO" id="GO:0009786">
    <property type="term" value="P:regulation of asymmetric cell division"/>
    <property type="evidence" value="ECO:0007669"/>
    <property type="project" value="TreeGrafter"/>
</dbReference>
<dbReference type="InterPro" id="IPR016024">
    <property type="entry name" value="ARM-type_fold"/>
</dbReference>
<feature type="coiled-coil region" evidence="1">
    <location>
        <begin position="410"/>
        <end position="437"/>
    </location>
</feature>
<dbReference type="GO" id="GO:0008093">
    <property type="term" value="F:cytoskeletal anchor activity"/>
    <property type="evidence" value="ECO:0007669"/>
    <property type="project" value="TreeGrafter"/>
</dbReference>
<feature type="region of interest" description="Disordered" evidence="2">
    <location>
        <begin position="284"/>
        <end position="339"/>
    </location>
</feature>
<gene>
    <name evidence="4" type="primary">CSON007204</name>
</gene>
<dbReference type="CDD" id="cd21966">
    <property type="entry name" value="INSC_LBD"/>
    <property type="match status" value="1"/>
</dbReference>
<protein>
    <submittedName>
        <fullName evidence="4">CSON007204 protein</fullName>
    </submittedName>
</protein>
<feature type="compositionally biased region" description="Polar residues" evidence="2">
    <location>
        <begin position="885"/>
        <end position="894"/>
    </location>
</feature>
<sequence>MSFFRRAQSKVFYGNSLESPYQSIYSSIDREIAKTRQTIVNQGSFREEKSNNSVDSNGNDDSWSSNRQGSPSSHKSQDSGFSDAEHSHHLITLANSSSQSNASETPKKGNSSNSSHLKTPSSANSVTTVTPPTVIRRPKVNNKELLHAKQISFNDNSNEIQSKINELSFENTSPIANSSFKVTQSNTDSPKIKLRRSKPITKCENSSVRKSLLGCLPPSADNDNVSWEYRPSVDELQNLEKSYHNETITFGGPIPETTPEDNNNNSIVKDKSFSKNLPLPTYLELFPSDSSTPKRSTPITHRSMPKQSKRVRQTPGHLKAAYLRSPPQSESKTARSPSPDDFSSIFLSSIHFNEYTNPLLNGHALPVQIWLDETRNSCYNEVMSTLQTKSLIVEASRNTKIASITAVRIIRNLQLKVTELQSEFERSEKELNEILLNSDDETDDVQAKYVPCIINPLVGNIGGILEKVIAKNIYQADNEKDLEKFEDTVDNILDMASDLRKAAGNVDDLDIVAIKEDVQILKRYLLICIRSIFEKLIKIIVQNIEDSKSHLILKSNLNYIATLSNLDYTGFGSLNDAFCSNGTVRALLIVCLEEKQASIRALALRALATVCSSPETIAQFEQSDGLEIVKETLIDTSPKRTEQEMREAISILTQITAPWHGPNHQLENLKCFVDPLVESITRILAQTPCCQTLLLCAACLNNLSRLESTAIYSIMSNETISKLNDACNRRGPNASIFLYEQITSMIFNMALNKKSHHHLADKTVINFMTHIFEDRFYAKYSTRAENQSLQKVIKNLLHIFSRLIHESNMGHEILANNMVPIFSRIEGSLVATQNEFSRDVSYISRKLNESLTMPVCSRYLESNFDAEQESKTLSLQQESNDKQQKQSYKQISFV</sequence>
<dbReference type="OMA" id="CEPEVMC"/>
<dbReference type="GO" id="GO:0000132">
    <property type="term" value="P:establishment of mitotic spindle orientation"/>
    <property type="evidence" value="ECO:0007669"/>
    <property type="project" value="TreeGrafter"/>
</dbReference>
<keyword evidence="1" id="KW-0175">Coiled coil</keyword>
<reference evidence="4" key="1">
    <citation type="submission" date="2018-07" db="EMBL/GenBank/DDBJ databases">
        <authorList>
            <person name="Quirk P.G."/>
            <person name="Krulwich T.A."/>
        </authorList>
    </citation>
    <scope>NUCLEOTIDE SEQUENCE</scope>
</reference>
<proteinExistence type="predicted"/>
<dbReference type="InterPro" id="IPR011989">
    <property type="entry name" value="ARM-like"/>
</dbReference>
<dbReference type="Pfam" id="PF19427">
    <property type="entry name" value="Insc_C"/>
    <property type="match status" value="1"/>
</dbReference>
<dbReference type="PANTHER" id="PTHR21386:SF0">
    <property type="entry name" value="PROTEIN INSCUTEABLE HOMOLOG"/>
    <property type="match status" value="1"/>
</dbReference>
<feature type="compositionally biased region" description="Polar residues" evidence="2">
    <location>
        <begin position="326"/>
        <end position="336"/>
    </location>
</feature>
<feature type="compositionally biased region" description="Polar residues" evidence="2">
    <location>
        <begin position="67"/>
        <end position="80"/>
    </location>
</feature>
<feature type="domain" description="Protein inscuteable homologue C-terminal" evidence="3">
    <location>
        <begin position="533"/>
        <end position="820"/>
    </location>
</feature>
<dbReference type="GO" id="GO:0008356">
    <property type="term" value="P:asymmetric cell division"/>
    <property type="evidence" value="ECO:0007669"/>
    <property type="project" value="InterPro"/>
</dbReference>
<evidence type="ECO:0000259" key="3">
    <source>
        <dbReference type="Pfam" id="PF19427"/>
    </source>
</evidence>
<evidence type="ECO:0000256" key="1">
    <source>
        <dbReference type="SAM" id="Coils"/>
    </source>
</evidence>
<feature type="compositionally biased region" description="Polar residues" evidence="2">
    <location>
        <begin position="93"/>
        <end position="118"/>
    </location>
</feature>